<dbReference type="InterPro" id="IPR029060">
    <property type="entry name" value="PIN-like_dom_sf"/>
</dbReference>
<dbReference type="Gene3D" id="3.40.50.1010">
    <property type="entry name" value="5'-nuclease"/>
    <property type="match status" value="1"/>
</dbReference>
<dbReference type="SUPFAM" id="SSF88723">
    <property type="entry name" value="PIN domain-like"/>
    <property type="match status" value="1"/>
</dbReference>
<evidence type="ECO:0000256" key="1">
    <source>
        <dbReference type="ARBA" id="ARBA00022649"/>
    </source>
</evidence>
<comment type="caution">
    <text evidence="8">The sequence shown here is derived from an EMBL/GenBank/DDBJ whole genome shotgun (WGS) entry which is preliminary data.</text>
</comment>
<accession>A0ABX0SJJ1</accession>
<comment type="cofactor">
    <cofactor evidence="6">
        <name>Mg(2+)</name>
        <dbReference type="ChEBI" id="CHEBI:18420"/>
    </cofactor>
</comment>
<evidence type="ECO:0000256" key="2">
    <source>
        <dbReference type="ARBA" id="ARBA00022722"/>
    </source>
</evidence>
<reference evidence="8 9" key="1">
    <citation type="submission" date="2020-02" db="EMBL/GenBank/DDBJ databases">
        <title>Sequencing the genomes of 1000 actinobacteria strains.</title>
        <authorList>
            <person name="Klenk H.-P."/>
        </authorList>
    </citation>
    <scope>NUCLEOTIDE SEQUENCE [LARGE SCALE GENOMIC DNA]</scope>
    <source>
        <strain evidence="8 9">DSM 19609</strain>
    </source>
</reference>
<dbReference type="EC" id="3.1.-.-" evidence="6"/>
<sequence length="152" mass="16026">MTGPDADVPASLLDVNVLLALVAPQHVHHVAARTWLASGITRWATTPITETGLVRLVLNPAVMGGAYTGAAALDLLRGIREQPGHVFVADDASLAETPVSLHALIGHRQVTDLHLLALAVAHGMRLATFDRRLAVSLDPVDQAHVEVIPVGN</sequence>
<evidence type="ECO:0000256" key="6">
    <source>
        <dbReference type="HAMAP-Rule" id="MF_00265"/>
    </source>
</evidence>
<evidence type="ECO:0000256" key="5">
    <source>
        <dbReference type="ARBA" id="ARBA00022842"/>
    </source>
</evidence>
<dbReference type="HAMAP" id="MF_00265">
    <property type="entry name" value="VapC_Nob1"/>
    <property type="match status" value="1"/>
</dbReference>
<proteinExistence type="inferred from homology"/>
<keyword evidence="3 6" id="KW-0479">Metal-binding</keyword>
<gene>
    <name evidence="6" type="primary">vapC</name>
    <name evidence="8" type="ORF">FB473_001531</name>
</gene>
<keyword evidence="5 6" id="KW-0460">Magnesium</keyword>
<dbReference type="NCBIfam" id="TIGR00028">
    <property type="entry name" value="Mtu_PIN_fam"/>
    <property type="match status" value="1"/>
</dbReference>
<keyword evidence="6" id="KW-0800">Toxin</keyword>
<dbReference type="InterPro" id="IPR002716">
    <property type="entry name" value="PIN_dom"/>
</dbReference>
<feature type="binding site" evidence="6">
    <location>
        <position position="112"/>
    </location>
    <ligand>
        <name>Mg(2+)</name>
        <dbReference type="ChEBI" id="CHEBI:18420"/>
    </ligand>
</feature>
<evidence type="ECO:0000313" key="8">
    <source>
        <dbReference type="EMBL" id="NIH56886.1"/>
    </source>
</evidence>
<name>A0ABX0SJJ1_9ACTN</name>
<dbReference type="Pfam" id="PF01850">
    <property type="entry name" value="PIN"/>
    <property type="match status" value="1"/>
</dbReference>
<evidence type="ECO:0000256" key="3">
    <source>
        <dbReference type="ARBA" id="ARBA00022723"/>
    </source>
</evidence>
<keyword evidence="1 6" id="KW-1277">Toxin-antitoxin system</keyword>
<dbReference type="InterPro" id="IPR022907">
    <property type="entry name" value="VapC_family"/>
</dbReference>
<dbReference type="Proteomes" id="UP000749311">
    <property type="component" value="Unassembled WGS sequence"/>
</dbReference>
<organism evidence="8 9">
    <name type="scientific">Brooklawnia cerclae</name>
    <dbReference type="NCBI Taxonomy" id="349934"/>
    <lineage>
        <taxon>Bacteria</taxon>
        <taxon>Bacillati</taxon>
        <taxon>Actinomycetota</taxon>
        <taxon>Actinomycetes</taxon>
        <taxon>Propionibacteriales</taxon>
        <taxon>Propionibacteriaceae</taxon>
        <taxon>Brooklawnia</taxon>
    </lineage>
</organism>
<feature type="binding site" evidence="6">
    <location>
        <position position="14"/>
    </location>
    <ligand>
        <name>Mg(2+)</name>
        <dbReference type="ChEBI" id="CHEBI:18420"/>
    </ligand>
</feature>
<dbReference type="EMBL" id="JAAMOZ010000001">
    <property type="protein sequence ID" value="NIH56886.1"/>
    <property type="molecule type" value="Genomic_DNA"/>
</dbReference>
<evidence type="ECO:0000313" key="9">
    <source>
        <dbReference type="Proteomes" id="UP000749311"/>
    </source>
</evidence>
<dbReference type="RefSeq" id="WP_208390476.1">
    <property type="nucleotide sequence ID" value="NZ_BAAAOO010000015.1"/>
</dbReference>
<comment type="similarity">
    <text evidence="6">Belongs to the PINc/VapC protein family.</text>
</comment>
<keyword evidence="4 6" id="KW-0378">Hydrolase</keyword>
<keyword evidence="2 6" id="KW-0540">Nuclease</keyword>
<dbReference type="InterPro" id="IPR006226">
    <property type="entry name" value="Mtu_PIN"/>
</dbReference>
<feature type="domain" description="PIN" evidence="7">
    <location>
        <begin position="12"/>
        <end position="134"/>
    </location>
</feature>
<evidence type="ECO:0000256" key="4">
    <source>
        <dbReference type="ARBA" id="ARBA00022801"/>
    </source>
</evidence>
<keyword evidence="9" id="KW-1185">Reference proteome</keyword>
<protein>
    <recommendedName>
        <fullName evidence="6">Ribonuclease VapC</fullName>
        <shortName evidence="6">RNase VapC</shortName>
        <ecNumber evidence="6">3.1.-.-</ecNumber>
    </recommendedName>
    <alternativeName>
        <fullName evidence="6">Toxin VapC</fullName>
    </alternativeName>
</protein>
<comment type="function">
    <text evidence="6">Toxic component of a toxin-antitoxin (TA) system. An RNase.</text>
</comment>
<evidence type="ECO:0000259" key="7">
    <source>
        <dbReference type="Pfam" id="PF01850"/>
    </source>
</evidence>